<evidence type="ECO:0000313" key="2">
    <source>
        <dbReference type="EMBL" id="GAP45073.1"/>
    </source>
</evidence>
<keyword evidence="1" id="KW-1133">Transmembrane helix</keyword>
<accession>A0A0S7C4G8</accession>
<keyword evidence="1" id="KW-0812">Transmembrane</keyword>
<keyword evidence="1" id="KW-0472">Membrane</keyword>
<dbReference type="AlphaFoldDB" id="A0A0S7C4G8"/>
<feature type="transmembrane region" description="Helical" evidence="1">
    <location>
        <begin position="47"/>
        <end position="67"/>
    </location>
</feature>
<sequence>MTEVIPVRIILNINACQILLTLKPGINSEISRVSIVIRVKRIKPKKIIFIGIFSLRNILLVLVISSASAAAAESPARKVSELMPGKIYAVTSTVIVVRSSLTGNFMPFTRMIDETNIVNKLSFRSILVKIYREQESEHRNTLSESVNTSDAGTYRGAQSEQVYIADQVKTGRIEMPVVL</sequence>
<organism evidence="2">
    <name type="scientific">Lentimicrobium saccharophilum</name>
    <dbReference type="NCBI Taxonomy" id="1678841"/>
    <lineage>
        <taxon>Bacteria</taxon>
        <taxon>Pseudomonadati</taxon>
        <taxon>Bacteroidota</taxon>
        <taxon>Bacteroidia</taxon>
        <taxon>Bacteroidales</taxon>
        <taxon>Lentimicrobiaceae</taxon>
        <taxon>Lentimicrobium</taxon>
    </lineage>
</organism>
<protein>
    <submittedName>
        <fullName evidence="2">Uncharacterized protein</fullName>
    </submittedName>
</protein>
<reference evidence="2" key="1">
    <citation type="journal article" date="2015" name="Genome Announc.">
        <title>Draft Genome Sequence of Bacteroidales Strain TBC1, a Novel Isolate from a Methanogenic Wastewater Treatment System.</title>
        <authorList>
            <person name="Tourlousse D.M."/>
            <person name="Matsuura N."/>
            <person name="Sun L."/>
            <person name="Toyonaga M."/>
            <person name="Kuroda K."/>
            <person name="Ohashi A."/>
            <person name="Cruz R."/>
            <person name="Yamaguchi T."/>
            <person name="Sekiguchi Y."/>
        </authorList>
    </citation>
    <scope>NUCLEOTIDE SEQUENCE [LARGE SCALE GENOMIC DNA]</scope>
    <source>
        <strain evidence="2">TBC1</strain>
    </source>
</reference>
<keyword evidence="3" id="KW-1185">Reference proteome</keyword>
<gene>
    <name evidence="2" type="ORF">TBC1_12893</name>
</gene>
<name>A0A0S7C4G8_9BACT</name>
<proteinExistence type="predicted"/>
<dbReference type="Proteomes" id="UP000053091">
    <property type="component" value="Unassembled WGS sequence"/>
</dbReference>
<evidence type="ECO:0000313" key="3">
    <source>
        <dbReference type="Proteomes" id="UP000053091"/>
    </source>
</evidence>
<dbReference type="EMBL" id="DF968183">
    <property type="protein sequence ID" value="GAP45073.1"/>
    <property type="molecule type" value="Genomic_DNA"/>
</dbReference>
<evidence type="ECO:0000256" key="1">
    <source>
        <dbReference type="SAM" id="Phobius"/>
    </source>
</evidence>